<evidence type="ECO:0000256" key="1">
    <source>
        <dbReference type="SAM" id="Phobius"/>
    </source>
</evidence>
<dbReference type="Proteomes" id="UP000199492">
    <property type="component" value="Unassembled WGS sequence"/>
</dbReference>
<keyword evidence="1" id="KW-0472">Membrane</keyword>
<evidence type="ECO:0000313" key="3">
    <source>
        <dbReference type="Proteomes" id="UP000199492"/>
    </source>
</evidence>
<sequence>MIKFFRKIRYDLMEKNKTGKYLKYAIGEIVLVVIGILIALSINNWNENRKNAIEETKILKELKNSISTDIKQLNLRLEWGKRDIHYATSLLNHVEKKLPYNDSLNKQFVIISMAGIEKIFSPQISIYKVLESKGIDLISSDKLKKQVLDLYNIEYPKLDYEYENYRINIHDYGRPIARTQFTIENYEDPVMKPVDYKSLSSSIEFINTVKVIRVNSFAINGILKGLIEKCQEIENIIDNEL</sequence>
<proteinExistence type="predicted"/>
<keyword evidence="1" id="KW-0812">Transmembrane</keyword>
<dbReference type="STRING" id="262004.SAMN04489796_105210"/>
<evidence type="ECO:0000313" key="2">
    <source>
        <dbReference type="EMBL" id="SDH93619.1"/>
    </source>
</evidence>
<reference evidence="3" key="1">
    <citation type="submission" date="2016-10" db="EMBL/GenBank/DDBJ databases">
        <authorList>
            <person name="Varghese N."/>
            <person name="Submissions S."/>
        </authorList>
    </citation>
    <scope>NUCLEOTIDE SEQUENCE [LARGE SCALE GENOMIC DNA]</scope>
    <source>
        <strain evidence="3">DSM 15363</strain>
    </source>
</reference>
<gene>
    <name evidence="2" type="ORF">SAMN04489796_105210</name>
</gene>
<dbReference type="InterPro" id="IPR045749">
    <property type="entry name" value="DUF6090"/>
</dbReference>
<protein>
    <submittedName>
        <fullName evidence="2">Uncharacterized protein</fullName>
    </submittedName>
</protein>
<keyword evidence="1" id="KW-1133">Transmembrane helix</keyword>
<accession>A0A1G8GGS7</accession>
<dbReference type="AlphaFoldDB" id="A0A1G8GGS7"/>
<dbReference type="Pfam" id="PF19578">
    <property type="entry name" value="DUF6090"/>
    <property type="match status" value="1"/>
</dbReference>
<feature type="transmembrane region" description="Helical" evidence="1">
    <location>
        <begin position="21"/>
        <end position="42"/>
    </location>
</feature>
<dbReference type="OrthoDB" id="821805at2"/>
<keyword evidence="3" id="KW-1185">Reference proteome</keyword>
<organism evidence="2 3">
    <name type="scientific">Winogradskyella thalassocola</name>
    <dbReference type="NCBI Taxonomy" id="262004"/>
    <lineage>
        <taxon>Bacteria</taxon>
        <taxon>Pseudomonadati</taxon>
        <taxon>Bacteroidota</taxon>
        <taxon>Flavobacteriia</taxon>
        <taxon>Flavobacteriales</taxon>
        <taxon>Flavobacteriaceae</taxon>
        <taxon>Winogradskyella</taxon>
    </lineage>
</organism>
<name>A0A1G8GGS7_9FLAO</name>
<dbReference type="EMBL" id="FNCZ01000005">
    <property type="protein sequence ID" value="SDH93619.1"/>
    <property type="molecule type" value="Genomic_DNA"/>
</dbReference>